<dbReference type="SUPFAM" id="SSF51110">
    <property type="entry name" value="alpha-D-mannose-specific plant lectins"/>
    <property type="match status" value="1"/>
</dbReference>
<comment type="caution">
    <text evidence="3">The sequence shown here is derived from an EMBL/GenBank/DDBJ whole genome shotgun (WGS) entry which is preliminary data.</text>
</comment>
<dbReference type="PROSITE" id="PS50927">
    <property type="entry name" value="BULB_LECTIN"/>
    <property type="match status" value="1"/>
</dbReference>
<dbReference type="Proteomes" id="UP000681967">
    <property type="component" value="Unassembled WGS sequence"/>
</dbReference>
<feature type="compositionally biased region" description="Low complexity" evidence="1">
    <location>
        <begin position="150"/>
        <end position="172"/>
    </location>
</feature>
<dbReference type="InterPro" id="IPR036426">
    <property type="entry name" value="Bulb-type_lectin_dom_sf"/>
</dbReference>
<protein>
    <recommendedName>
        <fullName evidence="2">Bulb-type lectin domain-containing protein</fullName>
    </recommendedName>
</protein>
<dbReference type="AlphaFoldDB" id="A0A8S2IX09"/>
<evidence type="ECO:0000313" key="3">
    <source>
        <dbReference type="EMBL" id="CAF3764953.1"/>
    </source>
</evidence>
<feature type="domain" description="Bulb-type lectin" evidence="2">
    <location>
        <begin position="186"/>
        <end position="305"/>
    </location>
</feature>
<reference evidence="3" key="1">
    <citation type="submission" date="2021-02" db="EMBL/GenBank/DDBJ databases">
        <authorList>
            <person name="Nowell W R."/>
        </authorList>
    </citation>
    <scope>NUCLEOTIDE SEQUENCE</scope>
</reference>
<dbReference type="EMBL" id="CAJOBH010000148">
    <property type="protein sequence ID" value="CAF3764953.1"/>
    <property type="molecule type" value="Genomic_DNA"/>
</dbReference>
<evidence type="ECO:0000313" key="4">
    <source>
        <dbReference type="EMBL" id="CAF4064368.1"/>
    </source>
</evidence>
<feature type="compositionally biased region" description="Polar residues" evidence="1">
    <location>
        <begin position="181"/>
        <end position="190"/>
    </location>
</feature>
<sequence>GLYDNSSIGNQCTSLPPTFMIVSRRKTNSNNDEIIENDEEDNELPIYSTETPVVLESDSFLIWKLLPQQLQLQQQQPQLQQQRPLLQQRQLQPPPPRHQQRRQPPPPQRRQQQPPPPQHRQRRQRRRRAPPPHKQLQRLLRQPRQRHQQRQPQQQQQRQQRQPQPQPQQQRQPQRRKAASPPSTLCTPASTSGILYSNQFIYSPTNRHYAAGMLNNQFGVYVAYGYNNVTSTSIWTAGQSSTPAGAFFAAQGDRNLVVYTSSGVPIWSPMVNNGGVGAPFCLAMQDSGNLVWTDSTSALIWQSGSSG</sequence>
<proteinExistence type="predicted"/>
<dbReference type="EMBL" id="CAJOBJ010006586">
    <property type="protein sequence ID" value="CAF4064368.1"/>
    <property type="molecule type" value="Genomic_DNA"/>
</dbReference>
<evidence type="ECO:0000256" key="1">
    <source>
        <dbReference type="SAM" id="MobiDB-lite"/>
    </source>
</evidence>
<dbReference type="InterPro" id="IPR001480">
    <property type="entry name" value="Bulb-type_lectin_dom"/>
</dbReference>
<evidence type="ECO:0000313" key="5">
    <source>
        <dbReference type="Proteomes" id="UP000681967"/>
    </source>
</evidence>
<dbReference type="Proteomes" id="UP000681720">
    <property type="component" value="Unassembled WGS sequence"/>
</dbReference>
<accession>A0A8S2IX09</accession>
<feature type="compositionally biased region" description="Basic residues" evidence="1">
    <location>
        <begin position="119"/>
        <end position="131"/>
    </location>
</feature>
<feature type="region of interest" description="Disordered" evidence="1">
    <location>
        <begin position="90"/>
        <end position="190"/>
    </location>
</feature>
<evidence type="ECO:0000259" key="2">
    <source>
        <dbReference type="PROSITE" id="PS50927"/>
    </source>
</evidence>
<feature type="non-terminal residue" evidence="3">
    <location>
        <position position="1"/>
    </location>
</feature>
<gene>
    <name evidence="3" type="ORF">BYL167_LOCUS1074</name>
    <name evidence="4" type="ORF">GIL414_LOCUS15145</name>
</gene>
<name>A0A8S2IX09_9BILA</name>
<organism evidence="3 5">
    <name type="scientific">Rotaria magnacalcarata</name>
    <dbReference type="NCBI Taxonomy" id="392030"/>
    <lineage>
        <taxon>Eukaryota</taxon>
        <taxon>Metazoa</taxon>
        <taxon>Spiralia</taxon>
        <taxon>Gnathifera</taxon>
        <taxon>Rotifera</taxon>
        <taxon>Eurotatoria</taxon>
        <taxon>Bdelloidea</taxon>
        <taxon>Philodinida</taxon>
        <taxon>Philodinidae</taxon>
        <taxon>Rotaria</taxon>
    </lineage>
</organism>
<dbReference type="Gene3D" id="2.90.10.10">
    <property type="entry name" value="Bulb-type lectin domain"/>
    <property type="match status" value="1"/>
</dbReference>
<feature type="compositionally biased region" description="Pro residues" evidence="1">
    <location>
        <begin position="92"/>
        <end position="118"/>
    </location>
</feature>